<dbReference type="Proteomes" id="UP000001072">
    <property type="component" value="Unassembled WGS sequence"/>
</dbReference>
<dbReference type="GeneID" id="18921400"/>
<dbReference type="KEGG" id="mlr:MELLADRAFT_101585"/>
<dbReference type="HOGENOM" id="CLU_1360670_0_0_1"/>
<sequence length="201" mass="22946">MRVSQGARGEICSSAVDQSSRSITGSTPAKASLNVLNWSRIKESMRESNRDYKVYNRCFKSGKVLSRVELPCNEQYLHRVGKLNPILWWYGDADVGALKRPEWKLKKNLKQIDQEKGEGIDSGVNMDYFDDLGLNFICDEEGEKVKVRFEVVLGTGEQGFWSYQSYVQSSQYVPCKVLDTDRKTCVKRDEVKAAIMLVKKQ</sequence>
<accession>F4R6B5</accession>
<dbReference type="InParanoid" id="F4R6B5"/>
<dbReference type="VEuPathDB" id="FungiDB:MELLADRAFT_101585"/>
<dbReference type="EMBL" id="GL883091">
    <property type="protein sequence ID" value="EGG12491.1"/>
    <property type="molecule type" value="Genomic_DNA"/>
</dbReference>
<proteinExistence type="predicted"/>
<evidence type="ECO:0000313" key="2">
    <source>
        <dbReference type="Proteomes" id="UP000001072"/>
    </source>
</evidence>
<keyword evidence="2" id="KW-1185">Reference proteome</keyword>
<gene>
    <name evidence="1" type="ORF">MELLADRAFT_101585</name>
</gene>
<dbReference type="AlphaFoldDB" id="F4R6B5"/>
<name>F4R6B5_MELLP</name>
<protein>
    <submittedName>
        <fullName evidence="1">Uncharacterized protein</fullName>
    </submittedName>
</protein>
<evidence type="ECO:0000313" key="1">
    <source>
        <dbReference type="EMBL" id="EGG12491.1"/>
    </source>
</evidence>
<dbReference type="RefSeq" id="XP_007404866.1">
    <property type="nucleotide sequence ID" value="XM_007404804.1"/>
</dbReference>
<reference evidence="2" key="1">
    <citation type="journal article" date="2011" name="Proc. Natl. Acad. Sci. U.S.A.">
        <title>Obligate biotrophy features unraveled by the genomic analysis of rust fungi.</title>
        <authorList>
            <person name="Duplessis S."/>
            <person name="Cuomo C.A."/>
            <person name="Lin Y.-C."/>
            <person name="Aerts A."/>
            <person name="Tisserant E."/>
            <person name="Veneault-Fourrey C."/>
            <person name="Joly D.L."/>
            <person name="Hacquard S."/>
            <person name="Amselem J."/>
            <person name="Cantarel B.L."/>
            <person name="Chiu R."/>
            <person name="Coutinho P.M."/>
            <person name="Feau N."/>
            <person name="Field M."/>
            <person name="Frey P."/>
            <person name="Gelhaye E."/>
            <person name="Goldberg J."/>
            <person name="Grabherr M.G."/>
            <person name="Kodira C.D."/>
            <person name="Kohler A."/>
            <person name="Kuees U."/>
            <person name="Lindquist E.A."/>
            <person name="Lucas S.M."/>
            <person name="Mago R."/>
            <person name="Mauceli E."/>
            <person name="Morin E."/>
            <person name="Murat C."/>
            <person name="Pangilinan J.L."/>
            <person name="Park R."/>
            <person name="Pearson M."/>
            <person name="Quesneville H."/>
            <person name="Rouhier N."/>
            <person name="Sakthikumar S."/>
            <person name="Salamov A.A."/>
            <person name="Schmutz J."/>
            <person name="Selles B."/>
            <person name="Shapiro H."/>
            <person name="Tanguay P."/>
            <person name="Tuskan G.A."/>
            <person name="Henrissat B."/>
            <person name="Van de Peer Y."/>
            <person name="Rouze P."/>
            <person name="Ellis J.G."/>
            <person name="Dodds P.N."/>
            <person name="Schein J.E."/>
            <person name="Zhong S."/>
            <person name="Hamelin R.C."/>
            <person name="Grigoriev I.V."/>
            <person name="Szabo L.J."/>
            <person name="Martin F."/>
        </authorList>
    </citation>
    <scope>NUCLEOTIDE SEQUENCE [LARGE SCALE GENOMIC DNA]</scope>
    <source>
        <strain evidence="2">98AG31 / pathotype 3-4-7</strain>
    </source>
</reference>
<organism evidence="2">
    <name type="scientific">Melampsora larici-populina (strain 98AG31 / pathotype 3-4-7)</name>
    <name type="common">Poplar leaf rust fungus</name>
    <dbReference type="NCBI Taxonomy" id="747676"/>
    <lineage>
        <taxon>Eukaryota</taxon>
        <taxon>Fungi</taxon>
        <taxon>Dikarya</taxon>
        <taxon>Basidiomycota</taxon>
        <taxon>Pucciniomycotina</taxon>
        <taxon>Pucciniomycetes</taxon>
        <taxon>Pucciniales</taxon>
        <taxon>Melampsoraceae</taxon>
        <taxon>Melampsora</taxon>
    </lineage>
</organism>